<protein>
    <submittedName>
        <fullName evidence="1">Uncharacterized protein</fullName>
    </submittedName>
</protein>
<accession>A0A317Y062</accession>
<organism evidence="1 2">
    <name type="scientific">Testicularia cyperi</name>
    <dbReference type="NCBI Taxonomy" id="1882483"/>
    <lineage>
        <taxon>Eukaryota</taxon>
        <taxon>Fungi</taxon>
        <taxon>Dikarya</taxon>
        <taxon>Basidiomycota</taxon>
        <taxon>Ustilaginomycotina</taxon>
        <taxon>Ustilaginomycetes</taxon>
        <taxon>Ustilaginales</taxon>
        <taxon>Anthracoideaceae</taxon>
        <taxon>Testicularia</taxon>
    </lineage>
</organism>
<evidence type="ECO:0000313" key="2">
    <source>
        <dbReference type="Proteomes" id="UP000246740"/>
    </source>
</evidence>
<dbReference type="EMBL" id="KZ819188">
    <property type="protein sequence ID" value="PWZ03548.1"/>
    <property type="molecule type" value="Genomic_DNA"/>
</dbReference>
<dbReference type="AlphaFoldDB" id="A0A317Y062"/>
<gene>
    <name evidence="1" type="ORF">BCV70DRAFT_19153</name>
</gene>
<reference evidence="1 2" key="1">
    <citation type="journal article" date="2018" name="Mol. Biol. Evol.">
        <title>Broad Genomic Sampling Reveals a Smut Pathogenic Ancestry of the Fungal Clade Ustilaginomycotina.</title>
        <authorList>
            <person name="Kijpornyongpan T."/>
            <person name="Mondo S.J."/>
            <person name="Barry K."/>
            <person name="Sandor L."/>
            <person name="Lee J."/>
            <person name="Lipzen A."/>
            <person name="Pangilinan J."/>
            <person name="LaButti K."/>
            <person name="Hainaut M."/>
            <person name="Henrissat B."/>
            <person name="Grigoriev I.V."/>
            <person name="Spatafora J.W."/>
            <person name="Aime M.C."/>
        </authorList>
    </citation>
    <scope>NUCLEOTIDE SEQUENCE [LARGE SCALE GENOMIC DNA]</scope>
    <source>
        <strain evidence="1 2">MCA 3645</strain>
    </source>
</reference>
<dbReference type="InParanoid" id="A0A317Y062"/>
<sequence length="204" mass="22345">MSSLRRSCACRHSDLSAVAFPAVPILSFAASYTIVIDVRCRGFGCFSVGLLHVVVRSLGSDVAIESVRPMGVLFGLTTRAIPYFLRLLYLDHFRIQLHQICLQVLRGGNLSSPIGCRYTMSSHKVGHTISTRRSSARPSQATVIPSAHKSDMFTATIDRRQSCPIYNVPRISPTDQFEELGSMLDRGVVVSANRMPAKQGCCLG</sequence>
<keyword evidence="2" id="KW-1185">Reference proteome</keyword>
<proteinExistence type="predicted"/>
<name>A0A317Y062_9BASI</name>
<dbReference type="Proteomes" id="UP000246740">
    <property type="component" value="Unassembled WGS sequence"/>
</dbReference>
<evidence type="ECO:0000313" key="1">
    <source>
        <dbReference type="EMBL" id="PWZ03548.1"/>
    </source>
</evidence>